<reference evidence="2" key="1">
    <citation type="submission" date="2020-02" db="EMBL/GenBank/DDBJ databases">
        <title>Identification and distribution of gene clusters putatively required for synthesis of sphingolipid metabolism inhibitors in phylogenetically diverse species of the filamentous fungus Fusarium.</title>
        <authorList>
            <person name="Kim H.-S."/>
            <person name="Busman M."/>
            <person name="Brown D.W."/>
            <person name="Divon H."/>
            <person name="Uhlig S."/>
            <person name="Proctor R.H."/>
        </authorList>
    </citation>
    <scope>NUCLEOTIDE SEQUENCE [LARGE SCALE GENOMIC DNA]</scope>
    <source>
        <strain evidence="2">NRRL 39464</strain>
    </source>
</reference>
<evidence type="ECO:0000256" key="1">
    <source>
        <dbReference type="SAM" id="MobiDB-lite"/>
    </source>
</evidence>
<comment type="caution">
    <text evidence="2">The sequence shown here is derived from an EMBL/GenBank/DDBJ whole genome shotgun (WGS) entry which is preliminary data.</text>
</comment>
<protein>
    <recommendedName>
        <fullName evidence="4">NACHT-NTPase and P-loop NTPases N-terminal domain-containing protein</fullName>
    </recommendedName>
</protein>
<dbReference type="AlphaFoldDB" id="A0A8H5EMW2"/>
<feature type="region of interest" description="Disordered" evidence="1">
    <location>
        <begin position="166"/>
        <end position="223"/>
    </location>
</feature>
<proteinExistence type="predicted"/>
<dbReference type="EMBL" id="JAAFOW010000450">
    <property type="protein sequence ID" value="KAF5266134.1"/>
    <property type="molecule type" value="Genomic_DNA"/>
</dbReference>
<evidence type="ECO:0008006" key="4">
    <source>
        <dbReference type="Google" id="ProtNLM"/>
    </source>
</evidence>
<feature type="compositionally biased region" description="Basic residues" evidence="1">
    <location>
        <begin position="212"/>
        <end position="222"/>
    </location>
</feature>
<sequence length="720" mass="83146">MAEILGLASSIITIVEVAGKLGTNTIRLKRLWDEVQDVPVSIQRCIEQLEILAPAIDEMESEFEKTRNMIQNDAATKRSLEYSRKAVRTLDTLVRDMEFQISAARTSRRLVAQLKVRIKKDVIEDHKQRLTLALQLLSLSQQTYLIALSRAQPEIIISEIRNWRHSDSQKQPSLGPEDDNQSTEGEGPGEKHDAGSPHPNKSPVPRDFSLRSTKKSLPHRRPGLLGSFTFQSYEADENPSIHHISEKARYFQARIHMPWFIQRFWDFSVLRASTGWTFQLNAWNIRPWDTKIFYAIAQGQVEYIVDALKNKEASIYDATPHGNSLLGLALQSQEIESIKALISMGMRVSDVDPAVIFCRIRTWFWTEPETSSSMELARIWLAEMGRMGQQHCEMYISFLPAFWVVPNLHTILCEPESVRQVTNSFIWGYLNPTVMLELLKSGLAVPSDFPPCRCTMIWTGICDCYDTNFFYQYFHALLNKDQSFSDWRCLARKVFLGVPPLNIVHPHEGAFSSLTSILEGLWGRQFPLLPFERWIQNATTLWLEDLTEAKIDLEEYMSLEVLYSRECHMDCSGKHTEVEIQPGTRLPEFGPSLVILSVGPRADDWSFSWDPCVEELSGEFWTTLDNAQVKVPGAWVDERNEDFECLMGDRELCRFRRWEKYNKQIKMGNMVIKGIGKDNYKQNTRLPAPEWPERKDRERLQVRGMTTCEEFSPYKPPNWF</sequence>
<dbReference type="Proteomes" id="UP000558688">
    <property type="component" value="Unassembled WGS sequence"/>
</dbReference>
<organism evidence="2 3">
    <name type="scientific">Fusarium oxysporum</name>
    <name type="common">Fusarium vascular wilt</name>
    <dbReference type="NCBI Taxonomy" id="5507"/>
    <lineage>
        <taxon>Eukaryota</taxon>
        <taxon>Fungi</taxon>
        <taxon>Dikarya</taxon>
        <taxon>Ascomycota</taxon>
        <taxon>Pezizomycotina</taxon>
        <taxon>Sordariomycetes</taxon>
        <taxon>Hypocreomycetidae</taxon>
        <taxon>Hypocreales</taxon>
        <taxon>Nectriaceae</taxon>
        <taxon>Fusarium</taxon>
        <taxon>Fusarium oxysporum species complex</taxon>
    </lineage>
</organism>
<name>A0A8H5EMW2_FUSOX</name>
<accession>A0A8H5EMW2</accession>
<evidence type="ECO:0000313" key="3">
    <source>
        <dbReference type="Proteomes" id="UP000558688"/>
    </source>
</evidence>
<gene>
    <name evidence="2" type="ORF">FOXYS1_3034</name>
</gene>
<evidence type="ECO:0000313" key="2">
    <source>
        <dbReference type="EMBL" id="KAF5266134.1"/>
    </source>
</evidence>